<reference evidence="1" key="1">
    <citation type="submission" date="2021-02" db="EMBL/GenBank/DDBJ databases">
        <authorList>
            <person name="Nieuwenhuis M."/>
            <person name="Van De Peppel L.J.J."/>
        </authorList>
    </citation>
    <scope>NUCLEOTIDE SEQUENCE</scope>
    <source>
        <strain evidence="1">D49</strain>
    </source>
</reference>
<proteinExistence type="predicted"/>
<reference evidence="1" key="2">
    <citation type="submission" date="2021-10" db="EMBL/GenBank/DDBJ databases">
        <title>Phylogenomics reveals ancestral predisposition of the termite-cultivated fungus Termitomyces towards a domesticated lifestyle.</title>
        <authorList>
            <person name="Auxier B."/>
            <person name="Grum-Grzhimaylo A."/>
            <person name="Cardenas M.E."/>
            <person name="Lodge J.D."/>
            <person name="Laessoe T."/>
            <person name="Pedersen O."/>
            <person name="Smith M.E."/>
            <person name="Kuyper T.W."/>
            <person name="Franco-Molano E.A."/>
            <person name="Baroni T.J."/>
            <person name="Aanen D.K."/>
        </authorList>
    </citation>
    <scope>NUCLEOTIDE SEQUENCE</scope>
    <source>
        <strain evidence="1">D49</strain>
    </source>
</reference>
<comment type="caution">
    <text evidence="1">The sequence shown here is derived from an EMBL/GenBank/DDBJ whole genome shotgun (WGS) entry which is preliminary data.</text>
</comment>
<organism evidence="1 2">
    <name type="scientific">Sphagnurus paluster</name>
    <dbReference type="NCBI Taxonomy" id="117069"/>
    <lineage>
        <taxon>Eukaryota</taxon>
        <taxon>Fungi</taxon>
        <taxon>Dikarya</taxon>
        <taxon>Basidiomycota</taxon>
        <taxon>Agaricomycotina</taxon>
        <taxon>Agaricomycetes</taxon>
        <taxon>Agaricomycetidae</taxon>
        <taxon>Agaricales</taxon>
        <taxon>Tricholomatineae</taxon>
        <taxon>Lyophyllaceae</taxon>
        <taxon>Sphagnurus</taxon>
    </lineage>
</organism>
<evidence type="ECO:0000313" key="1">
    <source>
        <dbReference type="EMBL" id="KAG5653882.1"/>
    </source>
</evidence>
<sequence>MVEGAYRNSEPLKRALALTDSTPTLFPIDFALSTPMTSADTKQDSSLVAFFKEVYAADSTPGAITFEEAISRDGIFYTNGMSFPYNAISKRFNLFYGNVEINYSEIAEVAKIGGLEGEGTVGAGIHWKGDYVHGGRDEFHSHVIMYIERIDGKQMVTQIFEITDYADKHGIFSYRVVDGVVVNDGPEVPVEKLRPQGQTADGR</sequence>
<dbReference type="AlphaFoldDB" id="A0A9P7GNI4"/>
<gene>
    <name evidence="1" type="ORF">H0H81_009704</name>
</gene>
<keyword evidence="2" id="KW-1185">Reference proteome</keyword>
<accession>A0A9P7GNI4</accession>
<name>A0A9P7GNI4_9AGAR</name>
<protein>
    <submittedName>
        <fullName evidence="1">Uncharacterized protein</fullName>
    </submittedName>
</protein>
<dbReference type="OrthoDB" id="2888972at2759"/>
<dbReference type="EMBL" id="JABCKI010000029">
    <property type="protein sequence ID" value="KAG5653882.1"/>
    <property type="molecule type" value="Genomic_DNA"/>
</dbReference>
<dbReference type="Proteomes" id="UP000717328">
    <property type="component" value="Unassembled WGS sequence"/>
</dbReference>
<evidence type="ECO:0000313" key="2">
    <source>
        <dbReference type="Proteomes" id="UP000717328"/>
    </source>
</evidence>